<accession>A0A5M9JWC6</accession>
<dbReference type="Proteomes" id="UP000322873">
    <property type="component" value="Unassembled WGS sequence"/>
</dbReference>
<name>A0A5M9JWC6_MONFR</name>
<dbReference type="OrthoDB" id="3518221at2759"/>
<evidence type="ECO:0000313" key="1">
    <source>
        <dbReference type="EMBL" id="KAA8572092.1"/>
    </source>
</evidence>
<organism evidence="1 2">
    <name type="scientific">Monilinia fructicola</name>
    <name type="common">Brown rot fungus</name>
    <name type="synonym">Ciboria fructicola</name>
    <dbReference type="NCBI Taxonomy" id="38448"/>
    <lineage>
        <taxon>Eukaryota</taxon>
        <taxon>Fungi</taxon>
        <taxon>Dikarya</taxon>
        <taxon>Ascomycota</taxon>
        <taxon>Pezizomycotina</taxon>
        <taxon>Leotiomycetes</taxon>
        <taxon>Helotiales</taxon>
        <taxon>Sclerotiniaceae</taxon>
        <taxon>Monilinia</taxon>
    </lineage>
</organism>
<dbReference type="EMBL" id="VICG01000005">
    <property type="protein sequence ID" value="KAA8572092.1"/>
    <property type="molecule type" value="Genomic_DNA"/>
</dbReference>
<evidence type="ECO:0000313" key="2">
    <source>
        <dbReference type="Proteomes" id="UP000322873"/>
    </source>
</evidence>
<reference evidence="1 2" key="1">
    <citation type="submission" date="2019-06" db="EMBL/GenBank/DDBJ databases">
        <title>Genome Sequence of the Brown Rot Fungal Pathogen Monilinia fructicola.</title>
        <authorList>
            <person name="De Miccolis Angelini R.M."/>
            <person name="Landi L."/>
            <person name="Abate D."/>
            <person name="Pollastro S."/>
            <person name="Romanazzi G."/>
            <person name="Faretra F."/>
        </authorList>
    </citation>
    <scope>NUCLEOTIDE SEQUENCE [LARGE SCALE GENOMIC DNA]</scope>
    <source>
        <strain evidence="1 2">Mfrc123</strain>
    </source>
</reference>
<gene>
    <name evidence="1" type="ORF">EYC84_002017</name>
</gene>
<dbReference type="AlphaFoldDB" id="A0A5M9JWC6"/>
<comment type="caution">
    <text evidence="1">The sequence shown here is derived from an EMBL/GenBank/DDBJ whole genome shotgun (WGS) entry which is preliminary data.</text>
</comment>
<protein>
    <submittedName>
        <fullName evidence="1">Uncharacterized protein</fullName>
    </submittedName>
</protein>
<sequence>MNAASRALHHVTLSLDLANKLPALNPYEGLDSSTKFVYRDQISWITNHAEYNICPPRVLFEAKSTTWQQMLKNLETVNRTRHPNVSEQYIRWRSQDMLVRRLWPAAKFPGADPDELYTYFRRKYCSAARKLVGERDEQGLDYTDDLIKLNVTYNQKLSAARKVNVSKGGFFQRLCGIQAKQSQNNAQETEAEDEFVVVEKEDEGEGGENWVEDDWNLIC</sequence>
<dbReference type="VEuPathDB" id="FungiDB:MFRU_018g01080"/>
<proteinExistence type="predicted"/>
<keyword evidence="2" id="KW-1185">Reference proteome</keyword>